<name>A0AAD8RW36_LOLMU</name>
<gene>
    <name evidence="3" type="ORF">QYE76_007021</name>
</gene>
<accession>A0AAD8RW36</accession>
<dbReference type="Proteomes" id="UP001231189">
    <property type="component" value="Unassembled WGS sequence"/>
</dbReference>
<keyword evidence="4" id="KW-1185">Reference proteome</keyword>
<evidence type="ECO:0000313" key="4">
    <source>
        <dbReference type="Proteomes" id="UP001231189"/>
    </source>
</evidence>
<feature type="region of interest" description="Disordered" evidence="1">
    <location>
        <begin position="247"/>
        <end position="284"/>
    </location>
</feature>
<dbReference type="EMBL" id="JAUUTY010000005">
    <property type="protein sequence ID" value="KAK1632706.1"/>
    <property type="molecule type" value="Genomic_DNA"/>
</dbReference>
<organism evidence="3 4">
    <name type="scientific">Lolium multiflorum</name>
    <name type="common">Italian ryegrass</name>
    <name type="synonym">Lolium perenne subsp. multiflorum</name>
    <dbReference type="NCBI Taxonomy" id="4521"/>
    <lineage>
        <taxon>Eukaryota</taxon>
        <taxon>Viridiplantae</taxon>
        <taxon>Streptophyta</taxon>
        <taxon>Embryophyta</taxon>
        <taxon>Tracheophyta</taxon>
        <taxon>Spermatophyta</taxon>
        <taxon>Magnoliopsida</taxon>
        <taxon>Liliopsida</taxon>
        <taxon>Poales</taxon>
        <taxon>Poaceae</taxon>
        <taxon>BOP clade</taxon>
        <taxon>Pooideae</taxon>
        <taxon>Poodae</taxon>
        <taxon>Poeae</taxon>
        <taxon>Poeae Chloroplast Group 2 (Poeae type)</taxon>
        <taxon>Loliodinae</taxon>
        <taxon>Loliinae</taxon>
        <taxon>Lolium</taxon>
    </lineage>
</organism>
<evidence type="ECO:0000259" key="2">
    <source>
        <dbReference type="Pfam" id="PF04195"/>
    </source>
</evidence>
<dbReference type="AlphaFoldDB" id="A0AAD8RW36"/>
<sequence>MSSGGDSGDDGGDDDDGDGDDVQLDGGGDGVDFPLREGISPADSCPPESSFLSGVLRPRERRLLQPPPWECRRFRASARRLEFIEFVRFLSPTSHRGKNLTVSRPPRKPFQMGGDHGGRAGFSLPPRDFFTEILKAYKLQPHNISPNNILAISNHVNLCEGHLRLEALEEKDLGNLTRVPHSDTIDPEAAFDAEATEAPQKFRKQTPEEPQEESQALRLNVTRWRFRPKPPLPLFRSDVINIDDLPRNHLSSRQGASSSQPPPKNRCHLGETRLMMPKRSCSSP</sequence>
<dbReference type="Pfam" id="PF04195">
    <property type="entry name" value="Transposase_28"/>
    <property type="match status" value="1"/>
</dbReference>
<feature type="domain" description="Transposase (putative) gypsy type" evidence="2">
    <location>
        <begin position="120"/>
        <end position="165"/>
    </location>
</feature>
<evidence type="ECO:0000313" key="3">
    <source>
        <dbReference type="EMBL" id="KAK1632706.1"/>
    </source>
</evidence>
<dbReference type="InterPro" id="IPR007321">
    <property type="entry name" value="Transposase_28"/>
</dbReference>
<comment type="caution">
    <text evidence="3">The sequence shown here is derived from an EMBL/GenBank/DDBJ whole genome shotgun (WGS) entry which is preliminary data.</text>
</comment>
<feature type="compositionally biased region" description="Acidic residues" evidence="1">
    <location>
        <begin position="7"/>
        <end position="23"/>
    </location>
</feature>
<proteinExistence type="predicted"/>
<feature type="compositionally biased region" description="Polar residues" evidence="1">
    <location>
        <begin position="249"/>
        <end position="259"/>
    </location>
</feature>
<feature type="region of interest" description="Disordered" evidence="1">
    <location>
        <begin position="1"/>
        <end position="52"/>
    </location>
</feature>
<protein>
    <recommendedName>
        <fullName evidence="2">Transposase (putative) gypsy type domain-containing protein</fullName>
    </recommendedName>
</protein>
<reference evidence="3" key="1">
    <citation type="submission" date="2023-07" db="EMBL/GenBank/DDBJ databases">
        <title>A chromosome-level genome assembly of Lolium multiflorum.</title>
        <authorList>
            <person name="Chen Y."/>
            <person name="Copetti D."/>
            <person name="Kolliker R."/>
            <person name="Studer B."/>
        </authorList>
    </citation>
    <scope>NUCLEOTIDE SEQUENCE</scope>
    <source>
        <strain evidence="3">02402/16</strain>
        <tissue evidence="3">Leaf</tissue>
    </source>
</reference>
<evidence type="ECO:0000256" key="1">
    <source>
        <dbReference type="SAM" id="MobiDB-lite"/>
    </source>
</evidence>